<accession>A0A4C1WXJ1</accession>
<reference evidence="1 2" key="1">
    <citation type="journal article" date="2019" name="Commun. Biol.">
        <title>The bagworm genome reveals a unique fibroin gene that provides high tensile strength.</title>
        <authorList>
            <person name="Kono N."/>
            <person name="Nakamura H."/>
            <person name="Ohtoshi R."/>
            <person name="Tomita M."/>
            <person name="Numata K."/>
            <person name="Arakawa K."/>
        </authorList>
    </citation>
    <scope>NUCLEOTIDE SEQUENCE [LARGE SCALE GENOMIC DNA]</scope>
</reference>
<proteinExistence type="predicted"/>
<protein>
    <submittedName>
        <fullName evidence="1">Uncharacterized protein</fullName>
    </submittedName>
</protein>
<sequence length="110" mass="11946">MPKPTLSCEWLAHLVNTHSSASWYMPLGHKTFSLLLSIDVNAMGGFVFNSDLTFDSDPECTLVFDPSSVLNFGLGPLLDYDPGPPLDSVSRFAFKSATSHSYNSDKTGGK</sequence>
<keyword evidence="2" id="KW-1185">Reference proteome</keyword>
<gene>
    <name evidence="1" type="ORF">EVAR_45704_1</name>
</gene>
<organism evidence="1 2">
    <name type="scientific">Eumeta variegata</name>
    <name type="common">Bagworm moth</name>
    <name type="synonym">Eumeta japonica</name>
    <dbReference type="NCBI Taxonomy" id="151549"/>
    <lineage>
        <taxon>Eukaryota</taxon>
        <taxon>Metazoa</taxon>
        <taxon>Ecdysozoa</taxon>
        <taxon>Arthropoda</taxon>
        <taxon>Hexapoda</taxon>
        <taxon>Insecta</taxon>
        <taxon>Pterygota</taxon>
        <taxon>Neoptera</taxon>
        <taxon>Endopterygota</taxon>
        <taxon>Lepidoptera</taxon>
        <taxon>Glossata</taxon>
        <taxon>Ditrysia</taxon>
        <taxon>Tineoidea</taxon>
        <taxon>Psychidae</taxon>
        <taxon>Oiketicinae</taxon>
        <taxon>Eumeta</taxon>
    </lineage>
</organism>
<name>A0A4C1WXJ1_EUMVA</name>
<dbReference type="Proteomes" id="UP000299102">
    <property type="component" value="Unassembled WGS sequence"/>
</dbReference>
<dbReference type="EMBL" id="BGZK01000667">
    <property type="protein sequence ID" value="GBP55382.1"/>
    <property type="molecule type" value="Genomic_DNA"/>
</dbReference>
<evidence type="ECO:0000313" key="2">
    <source>
        <dbReference type="Proteomes" id="UP000299102"/>
    </source>
</evidence>
<evidence type="ECO:0000313" key="1">
    <source>
        <dbReference type="EMBL" id="GBP55382.1"/>
    </source>
</evidence>
<comment type="caution">
    <text evidence="1">The sequence shown here is derived from an EMBL/GenBank/DDBJ whole genome shotgun (WGS) entry which is preliminary data.</text>
</comment>
<dbReference type="AlphaFoldDB" id="A0A4C1WXJ1"/>